<dbReference type="Proteomes" id="UP000824093">
    <property type="component" value="Unassembled WGS sequence"/>
</dbReference>
<organism evidence="5 6">
    <name type="scientific">Candidatus Merdicola faecigallinarum</name>
    <dbReference type="NCBI Taxonomy" id="2840862"/>
    <lineage>
        <taxon>Bacteria</taxon>
        <taxon>Bacillati</taxon>
        <taxon>Bacillota</taxon>
        <taxon>Clostridia</taxon>
        <taxon>Candidatus Merdicola</taxon>
    </lineage>
</organism>
<evidence type="ECO:0000256" key="1">
    <source>
        <dbReference type="ARBA" id="ARBA00022741"/>
    </source>
</evidence>
<reference evidence="5" key="1">
    <citation type="submission" date="2020-10" db="EMBL/GenBank/DDBJ databases">
        <authorList>
            <person name="Gilroy R."/>
        </authorList>
    </citation>
    <scope>NUCLEOTIDE SEQUENCE</scope>
    <source>
        <strain evidence="5">CHK195-15760</strain>
    </source>
</reference>
<evidence type="ECO:0000256" key="2">
    <source>
        <dbReference type="ARBA" id="ARBA00022840"/>
    </source>
</evidence>
<comment type="similarity">
    <text evidence="3">Belongs to the RecD family. RecD2 subfamily.</text>
</comment>
<gene>
    <name evidence="3" type="primary">recD2</name>
    <name evidence="5" type="ORF">IAB70_06230</name>
</gene>
<accession>A0A9D1S9F8</accession>
<dbReference type="InterPro" id="IPR055446">
    <property type="entry name" value="RecD2_N_OB"/>
</dbReference>
<dbReference type="EC" id="5.6.2.3" evidence="3"/>
<dbReference type="GO" id="GO:0017116">
    <property type="term" value="F:single-stranded DNA helicase activity"/>
    <property type="evidence" value="ECO:0007669"/>
    <property type="project" value="TreeGrafter"/>
</dbReference>
<keyword evidence="1 3" id="KW-0547">Nucleotide-binding</keyword>
<name>A0A9D1S9F8_9FIRM</name>
<dbReference type="Gene3D" id="1.10.150.20">
    <property type="entry name" value="5' to 3' exonuclease, C-terminal subdomain"/>
    <property type="match status" value="1"/>
</dbReference>
<keyword evidence="3 5" id="KW-0347">Helicase</keyword>
<keyword evidence="3" id="KW-0413">Isomerase</keyword>
<dbReference type="GO" id="GO:0009338">
    <property type="term" value="C:exodeoxyribonuclease V complex"/>
    <property type="evidence" value="ECO:0007669"/>
    <property type="project" value="TreeGrafter"/>
</dbReference>
<dbReference type="AlphaFoldDB" id="A0A9D1S9F8"/>
<dbReference type="HAMAP" id="MF_01488">
    <property type="entry name" value="RecD2"/>
    <property type="match status" value="1"/>
</dbReference>
<dbReference type="InterPro" id="IPR027417">
    <property type="entry name" value="P-loop_NTPase"/>
</dbReference>
<reference evidence="5" key="2">
    <citation type="journal article" date="2021" name="PeerJ">
        <title>Extensive microbial diversity within the chicken gut microbiome revealed by metagenomics and culture.</title>
        <authorList>
            <person name="Gilroy R."/>
            <person name="Ravi A."/>
            <person name="Getino M."/>
            <person name="Pursley I."/>
            <person name="Horton D.L."/>
            <person name="Alikhan N.F."/>
            <person name="Baker D."/>
            <person name="Gharbi K."/>
            <person name="Hall N."/>
            <person name="Watson M."/>
            <person name="Adriaenssens E.M."/>
            <person name="Foster-Nyarko E."/>
            <person name="Jarju S."/>
            <person name="Secka A."/>
            <person name="Antonio M."/>
            <person name="Oren A."/>
            <person name="Chaudhuri R.R."/>
            <person name="La Ragione R."/>
            <person name="Hildebrand F."/>
            <person name="Pallen M.J."/>
        </authorList>
    </citation>
    <scope>NUCLEOTIDE SEQUENCE</scope>
    <source>
        <strain evidence="5">CHK195-15760</strain>
    </source>
</reference>
<dbReference type="Pfam" id="PF13538">
    <property type="entry name" value="UvrD_C_2"/>
    <property type="match status" value="1"/>
</dbReference>
<proteinExistence type="inferred from homology"/>
<feature type="domain" description="AAA+ ATPase" evidence="4">
    <location>
        <begin position="332"/>
        <end position="517"/>
    </location>
</feature>
<sequence length="740" mass="85013">MELTGQIEEIIYQNEVNSYMIAILGTEEEEITIVGYMPFINIGDTVKVIGNFVTHKEYGEQFKVNTFEKLMPQTLDSLEKYLAAGNIKGIGPVTAQKIVETFKEETINVFKFEPYKLAQIKGISSEKAIEMSQSFIENWEVWQIVGFLEKYGISAQNAKTVYEKLGTSTIEEIEANPYLLIDMVRGVDFTKIDKIARESGFDLRNDKRIKSGIRYSLLKISYNGHCCTLKENLIRFVSELLQVGEEEIEDSLIDLNVQEKIQIETRTNGEKWIYLDEFYRAEKNIARKITILKEAKNIKRISHFKKELEKIEKQSKIEFSEKQREAIEAINENNVTIITGGPGTGKTTIIKTVMDIYKDHGKKVVLCAPTGRAAKRMTETTGEEAKTLHRLLEIGKLEEEGNIENIEYDVAPIDADIIIVDEMSMVDMFLMNYLLKGIFQGTKLVLVGDADQLPSVGPGSILKDLIESEEIVTIHLNKIFRQAAKSKIIVNAHRVNEGKNLISKEELEEQEEMKQDFFYVKERNQEQILKQVISLCKERLKNFGNYDFFYNIQVLTPTKKGMLGTRELNKILQEELNPSSQEKKEKKSGEIIFREGDRVMQTKNNYDIFWQKVENSKENGTGIFNGELGRIQKIYEVEKQMKILFDDGKEAWYTYSELDQIEHAYAITIHKAQGSEFDVVIVVMPQTSPMLLTRNLLYTSMTRAKEMLIMIGDDQVMGYMIKNADNRKRNTGLAYKMMNA</sequence>
<dbReference type="CDD" id="cd18809">
    <property type="entry name" value="SF1_C_RecD"/>
    <property type="match status" value="1"/>
</dbReference>
<dbReference type="PANTHER" id="PTHR43788:SF6">
    <property type="entry name" value="DNA HELICASE B"/>
    <property type="match status" value="1"/>
</dbReference>
<evidence type="ECO:0000313" key="6">
    <source>
        <dbReference type="Proteomes" id="UP000824093"/>
    </source>
</evidence>
<dbReference type="Gene3D" id="1.10.10.2220">
    <property type="match status" value="1"/>
</dbReference>
<dbReference type="InterPro" id="IPR027785">
    <property type="entry name" value="UvrD-like_helicase_C"/>
</dbReference>
<dbReference type="SUPFAM" id="SSF52540">
    <property type="entry name" value="P-loop containing nucleoside triphosphate hydrolases"/>
    <property type="match status" value="2"/>
</dbReference>
<dbReference type="SMART" id="SM00382">
    <property type="entry name" value="AAA"/>
    <property type="match status" value="1"/>
</dbReference>
<evidence type="ECO:0000259" key="4">
    <source>
        <dbReference type="SMART" id="SM00382"/>
    </source>
</evidence>
<dbReference type="InterPro" id="IPR003593">
    <property type="entry name" value="AAA+_ATPase"/>
</dbReference>
<dbReference type="InterPro" id="IPR006345">
    <property type="entry name" value="RecD2"/>
</dbReference>
<dbReference type="InterPro" id="IPR029493">
    <property type="entry name" value="RecD2-like_HHH"/>
</dbReference>
<evidence type="ECO:0000313" key="5">
    <source>
        <dbReference type="EMBL" id="HIU52189.1"/>
    </source>
</evidence>
<dbReference type="InterPro" id="IPR050534">
    <property type="entry name" value="Coronavir_polyprotein_1ab"/>
</dbReference>
<dbReference type="InterPro" id="IPR010994">
    <property type="entry name" value="RuvA_2-like"/>
</dbReference>
<dbReference type="Gene3D" id="2.30.30.940">
    <property type="match status" value="1"/>
</dbReference>
<dbReference type="SUPFAM" id="SSF47781">
    <property type="entry name" value="RuvA domain 2-like"/>
    <property type="match status" value="1"/>
</dbReference>
<dbReference type="InterPro" id="IPR041451">
    <property type="entry name" value="RecD2_SH13"/>
</dbReference>
<comment type="catalytic activity">
    <reaction evidence="3">
        <text>ATP + H2O = ADP + phosphate + H(+)</text>
        <dbReference type="Rhea" id="RHEA:13065"/>
        <dbReference type="ChEBI" id="CHEBI:15377"/>
        <dbReference type="ChEBI" id="CHEBI:15378"/>
        <dbReference type="ChEBI" id="CHEBI:30616"/>
        <dbReference type="ChEBI" id="CHEBI:43474"/>
        <dbReference type="ChEBI" id="CHEBI:456216"/>
        <dbReference type="EC" id="5.6.2.3"/>
    </reaction>
</comment>
<comment type="function">
    <text evidence="3">DNA-dependent ATPase and ATP-dependent 5'-3' DNA helicase. Has no activity on blunt DNA or DNA with 3'-overhangs, requires at least 10 bases of 5'-ssDNA for helicase activity.</text>
</comment>
<dbReference type="GO" id="GO:0003677">
    <property type="term" value="F:DNA binding"/>
    <property type="evidence" value="ECO:0007669"/>
    <property type="project" value="UniProtKB-UniRule"/>
</dbReference>
<dbReference type="GO" id="GO:0006310">
    <property type="term" value="P:DNA recombination"/>
    <property type="evidence" value="ECO:0007669"/>
    <property type="project" value="InterPro"/>
</dbReference>
<dbReference type="Pfam" id="PF13245">
    <property type="entry name" value="AAA_19"/>
    <property type="match status" value="1"/>
</dbReference>
<keyword evidence="3" id="KW-0238">DNA-binding</keyword>
<dbReference type="PANTHER" id="PTHR43788">
    <property type="entry name" value="DNA2/NAM7 HELICASE FAMILY MEMBER"/>
    <property type="match status" value="1"/>
</dbReference>
<protein>
    <recommendedName>
        <fullName evidence="3">ATP-dependent RecD2 DNA helicase</fullName>
        <ecNumber evidence="3">5.6.2.3</ecNumber>
    </recommendedName>
    <alternativeName>
        <fullName evidence="3">DNA 5'-3' helicase subunit RecD2</fullName>
    </alternativeName>
</protein>
<dbReference type="GO" id="GO:0043139">
    <property type="term" value="F:5'-3' DNA helicase activity"/>
    <property type="evidence" value="ECO:0007669"/>
    <property type="project" value="UniProtKB-UniRule"/>
</dbReference>
<dbReference type="Gene3D" id="3.40.50.300">
    <property type="entry name" value="P-loop containing nucleotide triphosphate hydrolases"/>
    <property type="match status" value="2"/>
</dbReference>
<dbReference type="GO" id="GO:0005524">
    <property type="term" value="F:ATP binding"/>
    <property type="evidence" value="ECO:0007669"/>
    <property type="project" value="UniProtKB-UniRule"/>
</dbReference>
<feature type="binding site" evidence="3">
    <location>
        <begin position="343"/>
        <end position="347"/>
    </location>
    <ligand>
        <name>ATP</name>
        <dbReference type="ChEBI" id="CHEBI:30616"/>
    </ligand>
</feature>
<dbReference type="CDD" id="cd17933">
    <property type="entry name" value="DEXSc_RecD-like"/>
    <property type="match status" value="1"/>
</dbReference>
<dbReference type="Pfam" id="PF18335">
    <property type="entry name" value="SH3_13"/>
    <property type="match status" value="1"/>
</dbReference>
<keyword evidence="3" id="KW-0378">Hydrolase</keyword>
<dbReference type="NCBIfam" id="TIGR01448">
    <property type="entry name" value="recD_rel"/>
    <property type="match status" value="1"/>
</dbReference>
<dbReference type="GO" id="GO:0016787">
    <property type="term" value="F:hydrolase activity"/>
    <property type="evidence" value="ECO:0007669"/>
    <property type="project" value="UniProtKB-KW"/>
</dbReference>
<dbReference type="EMBL" id="DVNH01000048">
    <property type="protein sequence ID" value="HIU52189.1"/>
    <property type="molecule type" value="Genomic_DNA"/>
</dbReference>
<evidence type="ECO:0000256" key="3">
    <source>
        <dbReference type="HAMAP-Rule" id="MF_01488"/>
    </source>
</evidence>
<comment type="caution">
    <text evidence="5">The sequence shown here is derived from an EMBL/GenBank/DDBJ whole genome shotgun (WGS) entry which is preliminary data.</text>
</comment>
<dbReference type="Pfam" id="PF23139">
    <property type="entry name" value="OB_YrrC"/>
    <property type="match status" value="1"/>
</dbReference>
<dbReference type="Pfam" id="PF14490">
    <property type="entry name" value="HHH_RecD2"/>
    <property type="match status" value="1"/>
</dbReference>
<keyword evidence="2 3" id="KW-0067">ATP-binding</keyword>